<dbReference type="GO" id="GO:0031262">
    <property type="term" value="C:Ndc80 complex"/>
    <property type="evidence" value="ECO:0007669"/>
    <property type="project" value="InterPro"/>
</dbReference>
<keyword evidence="10" id="KW-0131">Cell cycle</keyword>
<evidence type="ECO:0000256" key="16">
    <source>
        <dbReference type="SAM" id="Coils"/>
    </source>
</evidence>
<evidence type="ECO:0000256" key="3">
    <source>
        <dbReference type="ARBA" id="ARBA00005498"/>
    </source>
</evidence>
<evidence type="ECO:0000256" key="4">
    <source>
        <dbReference type="ARBA" id="ARBA00022454"/>
    </source>
</evidence>
<dbReference type="PANTHER" id="PTHR21650">
    <property type="entry name" value="MEMBRALIN/KINETOCHORE PROTEIN NUF2"/>
    <property type="match status" value="1"/>
</dbReference>
<dbReference type="GO" id="GO:0051301">
    <property type="term" value="P:cell division"/>
    <property type="evidence" value="ECO:0007669"/>
    <property type="project" value="UniProtKB-KW"/>
</dbReference>
<protein>
    <recommendedName>
        <fullName evidence="15">Kinetochore protein NUF2</fullName>
    </recommendedName>
    <alternativeName>
        <fullName evidence="14">Cell division cycle-associated protein 1</fullName>
    </alternativeName>
    <alternativeName>
        <fullName evidence="13">Kinetochore protein Nuf2</fullName>
    </alternativeName>
</protein>
<evidence type="ECO:0000256" key="2">
    <source>
        <dbReference type="ARBA" id="ARBA00004629"/>
    </source>
</evidence>
<reference evidence="19" key="1">
    <citation type="submission" date="2025-08" db="UniProtKB">
        <authorList>
            <consortium name="RefSeq"/>
        </authorList>
    </citation>
    <scope>IDENTIFICATION</scope>
    <source>
        <tissue evidence="19">Blood</tissue>
    </source>
</reference>
<evidence type="ECO:0000313" key="19">
    <source>
        <dbReference type="RefSeq" id="XP_054836787.1"/>
    </source>
</evidence>
<dbReference type="GO" id="GO:0007052">
    <property type="term" value="P:mitotic spindle organization"/>
    <property type="evidence" value="ECO:0007669"/>
    <property type="project" value="TreeGrafter"/>
</dbReference>
<evidence type="ECO:0000256" key="13">
    <source>
        <dbReference type="ARBA" id="ARBA00070506"/>
    </source>
</evidence>
<comment type="function">
    <text evidence="12">Acts as a component of the essential kinetochore-associated NDC80 complex, which is required for chromosome segregation and spindle checkpoint activity. Required for kinetochore integrity and the organization of stable microtubule binding sites in the outer plate of the kinetochore. The NDC80 complex synergistically enhances the affinity of the SKA1 complex for microtubules and may allow the NDC80 complex to track depolymerizing microtubules.</text>
</comment>
<evidence type="ECO:0000256" key="8">
    <source>
        <dbReference type="ARBA" id="ARBA00023054"/>
    </source>
</evidence>
<evidence type="ECO:0000256" key="7">
    <source>
        <dbReference type="ARBA" id="ARBA00022838"/>
    </source>
</evidence>
<dbReference type="GO" id="GO:0044877">
    <property type="term" value="F:protein-containing complex binding"/>
    <property type="evidence" value="ECO:0007669"/>
    <property type="project" value="TreeGrafter"/>
</dbReference>
<evidence type="ECO:0000256" key="5">
    <source>
        <dbReference type="ARBA" id="ARBA00022618"/>
    </source>
</evidence>
<keyword evidence="4" id="KW-0158">Chromosome</keyword>
<keyword evidence="6" id="KW-0498">Mitosis</keyword>
<evidence type="ECO:0000256" key="1">
    <source>
        <dbReference type="ARBA" id="ARBA00004123"/>
    </source>
</evidence>
<dbReference type="GeneID" id="129330671"/>
<comment type="subcellular location">
    <subcellularLocation>
        <location evidence="2">Chromosome</location>
        <location evidence="2">Centromere</location>
        <location evidence="2">Kinetochore</location>
    </subcellularLocation>
    <subcellularLocation>
        <location evidence="1">Nucleus</location>
    </subcellularLocation>
</comment>
<comment type="similarity">
    <text evidence="3">Belongs to the NUF2 family.</text>
</comment>
<keyword evidence="11" id="KW-0137">Centromere</keyword>
<keyword evidence="18" id="KW-1185">Reference proteome</keyword>
<evidence type="ECO:0000256" key="6">
    <source>
        <dbReference type="ARBA" id="ARBA00022776"/>
    </source>
</evidence>
<dbReference type="KEGG" id="emc:129330671"/>
<keyword evidence="5" id="KW-0132">Cell division</keyword>
<keyword evidence="7" id="KW-0995">Kinetochore</keyword>
<keyword evidence="9" id="KW-0539">Nucleus</keyword>
<evidence type="ECO:0000259" key="17">
    <source>
        <dbReference type="Pfam" id="PF03800"/>
    </source>
</evidence>
<evidence type="ECO:0000256" key="9">
    <source>
        <dbReference type="ARBA" id="ARBA00023242"/>
    </source>
</evidence>
<name>A0AA97JGG6_EUBMA</name>
<evidence type="ECO:0000256" key="14">
    <source>
        <dbReference type="ARBA" id="ARBA00079771"/>
    </source>
</evidence>
<feature type="coiled-coil region" evidence="16">
    <location>
        <begin position="168"/>
        <end position="298"/>
    </location>
</feature>
<dbReference type="GO" id="GO:0005634">
    <property type="term" value="C:nucleus"/>
    <property type="evidence" value="ECO:0007669"/>
    <property type="project" value="UniProtKB-SubCell"/>
</dbReference>
<accession>A0AA97JGG6</accession>
<proteinExistence type="inferred from homology"/>
<dbReference type="RefSeq" id="XP_054836787.1">
    <property type="nucleotide sequence ID" value="XM_054980812.1"/>
</dbReference>
<dbReference type="InterPro" id="IPR038275">
    <property type="entry name" value="Nuf2_N_sf"/>
</dbReference>
<feature type="domain" description="Kinetochore protein Nuf2 N-terminal" evidence="17">
    <location>
        <begin position="20"/>
        <end position="160"/>
    </location>
</feature>
<gene>
    <name evidence="19" type="primary">NUF2</name>
</gene>
<evidence type="ECO:0000256" key="15">
    <source>
        <dbReference type="ARBA" id="ARBA00093623"/>
    </source>
</evidence>
<evidence type="ECO:0000313" key="18">
    <source>
        <dbReference type="Proteomes" id="UP001190640"/>
    </source>
</evidence>
<dbReference type="InterPro" id="IPR005549">
    <property type="entry name" value="Kinetochore_Nuf2_N"/>
</dbReference>
<dbReference type="FunFam" id="1.10.418.60:FF:000001">
    <property type="entry name" value="NDC80 kinetochore complex component NUF2"/>
    <property type="match status" value="1"/>
</dbReference>
<keyword evidence="8 16" id="KW-0175">Coiled coil</keyword>
<dbReference type="GO" id="GO:0051383">
    <property type="term" value="P:kinetochore organization"/>
    <property type="evidence" value="ECO:0007669"/>
    <property type="project" value="TreeGrafter"/>
</dbReference>
<dbReference type="CTD" id="83540"/>
<dbReference type="Pfam" id="PF03800">
    <property type="entry name" value="Nuf2"/>
    <property type="match status" value="1"/>
</dbReference>
<dbReference type="PANTHER" id="PTHR21650:SF2">
    <property type="entry name" value="KINETOCHORE PROTEIN NUF2"/>
    <property type="match status" value="1"/>
</dbReference>
<sequence length="481" mass="56208">MIREVEARSRAASEARMESCTFPKYSNNDIVLHIRNSLLAGSEAKNFSKSDLFPNVKPEVLHMIFMRALQIVYGIRLEHFYMMPVAFETAYPQIFEGLLPVINLFIHMEQFFPVCRVNDFQMADIISPKTKRTAHFLSGLINFLLFRDSRREAYLEIQSTHKLAMEKVQQLQMAIQKATLKLEKLDTIPADQQEEFKELSQDIQELQHKLKQEYQQKASALQEVISQKRTKITEKTQNLNELKRTICELKEEQEQLKSKITESPEELTSSKERLKEALQKIKKDKEEVIKKYEVYRDLVEMLPSCQTEIQMYQEKMRTQEANVDRQSSVMAEIRTLEHQIESSKSGFRNSKTEEMSLKRLVTTKREKLTTTEIKIKKIREDMEQRKQAITEYCNKFQEKRGAVCEKLTSIHTEIKQLKAGIQQLNGKVGREKAKAQEIYLNLRVGLEKYHENLAKMVDSCTSARESKIMELETLLSASFRS</sequence>
<evidence type="ECO:0000256" key="10">
    <source>
        <dbReference type="ARBA" id="ARBA00023306"/>
    </source>
</evidence>
<dbReference type="GO" id="GO:0051315">
    <property type="term" value="P:attachment of mitotic spindle microtubules to kinetochore"/>
    <property type="evidence" value="ECO:0007669"/>
    <property type="project" value="TreeGrafter"/>
</dbReference>
<organism evidence="18 19">
    <name type="scientific">Eublepharis macularius</name>
    <name type="common">Leopard gecko</name>
    <name type="synonym">Cyrtodactylus macularius</name>
    <dbReference type="NCBI Taxonomy" id="481883"/>
    <lineage>
        <taxon>Eukaryota</taxon>
        <taxon>Metazoa</taxon>
        <taxon>Chordata</taxon>
        <taxon>Craniata</taxon>
        <taxon>Vertebrata</taxon>
        <taxon>Euteleostomi</taxon>
        <taxon>Lepidosauria</taxon>
        <taxon>Squamata</taxon>
        <taxon>Bifurcata</taxon>
        <taxon>Gekkota</taxon>
        <taxon>Eublepharidae</taxon>
        <taxon>Eublepharinae</taxon>
        <taxon>Eublepharis</taxon>
    </lineage>
</organism>
<dbReference type="Proteomes" id="UP001190640">
    <property type="component" value="Chromosome 5"/>
</dbReference>
<dbReference type="Gene3D" id="1.10.418.60">
    <property type="entry name" value="Ncd80 complex, Nuf2 subunit"/>
    <property type="match status" value="1"/>
</dbReference>
<evidence type="ECO:0000256" key="11">
    <source>
        <dbReference type="ARBA" id="ARBA00023328"/>
    </source>
</evidence>
<dbReference type="AlphaFoldDB" id="A0AA97JGG6"/>
<dbReference type="GO" id="GO:0045132">
    <property type="term" value="P:meiotic chromosome segregation"/>
    <property type="evidence" value="ECO:0007669"/>
    <property type="project" value="TreeGrafter"/>
</dbReference>
<evidence type="ECO:0000256" key="12">
    <source>
        <dbReference type="ARBA" id="ARBA00045419"/>
    </source>
</evidence>